<dbReference type="InterPro" id="IPR013434">
    <property type="entry name" value="CHP02611"/>
</dbReference>
<name>A0A4R6SII8_LABRH</name>
<keyword evidence="1" id="KW-0812">Transmembrane</keyword>
<dbReference type="AlphaFoldDB" id="A0A4R6SII8"/>
<protein>
    <submittedName>
        <fullName evidence="2">Uncharacterized protein (TIGR02611 family)</fullName>
    </submittedName>
</protein>
<keyword evidence="1" id="KW-0472">Membrane</keyword>
<dbReference type="Proteomes" id="UP000295444">
    <property type="component" value="Unassembled WGS sequence"/>
</dbReference>
<dbReference type="InterPro" id="IPR019099">
    <property type="entry name" value="Uncharacterised_PGPGW_TM"/>
</dbReference>
<dbReference type="OrthoDB" id="3295542at2"/>
<feature type="transmembrane region" description="Helical" evidence="1">
    <location>
        <begin position="20"/>
        <end position="41"/>
    </location>
</feature>
<accession>A0A4R6SII8</accession>
<reference evidence="2 3" key="1">
    <citation type="submission" date="2019-03" db="EMBL/GenBank/DDBJ databases">
        <title>Genomic Encyclopedia of Type Strains, Phase IV (KMG-IV): sequencing the most valuable type-strain genomes for metagenomic binning, comparative biology and taxonomic classification.</title>
        <authorList>
            <person name="Goeker M."/>
        </authorList>
    </citation>
    <scope>NUCLEOTIDE SEQUENCE [LARGE SCALE GENOMIC DNA]</scope>
    <source>
        <strain evidence="2 3">DSM 45361</strain>
    </source>
</reference>
<evidence type="ECO:0000313" key="2">
    <source>
        <dbReference type="EMBL" id="TDQ00699.1"/>
    </source>
</evidence>
<comment type="caution">
    <text evidence="2">The sequence shown here is derived from an EMBL/GenBank/DDBJ whole genome shotgun (WGS) entry which is preliminary data.</text>
</comment>
<keyword evidence="1" id="KW-1133">Transmembrane helix</keyword>
<dbReference type="RefSeq" id="WP_133849374.1">
    <property type="nucleotide sequence ID" value="NZ_SNXZ01000002.1"/>
</dbReference>
<sequence>MTRTTPKKRRWRPKNPALLAIYRAGVGVVGTAVLVLGVVLIPYPGPGWLVVFAGLGILATEFKWAKVTLKWLKARYDAWARWLGRQHWTVKALVILFVFAVVVATLWVLNAFALVGKWFHIEWPWLASPVFGP</sequence>
<dbReference type="Pfam" id="PF09656">
    <property type="entry name" value="PGPGW"/>
    <property type="match status" value="1"/>
</dbReference>
<feature type="transmembrane region" description="Helical" evidence="1">
    <location>
        <begin position="92"/>
        <end position="115"/>
    </location>
</feature>
<gene>
    <name evidence="2" type="ORF">EV186_102564</name>
</gene>
<evidence type="ECO:0000256" key="1">
    <source>
        <dbReference type="SAM" id="Phobius"/>
    </source>
</evidence>
<dbReference type="NCBIfam" id="TIGR02611">
    <property type="entry name" value="TIGR02611 family protein"/>
    <property type="match status" value="1"/>
</dbReference>
<keyword evidence="3" id="KW-1185">Reference proteome</keyword>
<organism evidence="2 3">
    <name type="scientific">Labedaea rhizosphaerae</name>
    <dbReference type="NCBI Taxonomy" id="598644"/>
    <lineage>
        <taxon>Bacteria</taxon>
        <taxon>Bacillati</taxon>
        <taxon>Actinomycetota</taxon>
        <taxon>Actinomycetes</taxon>
        <taxon>Pseudonocardiales</taxon>
        <taxon>Pseudonocardiaceae</taxon>
        <taxon>Labedaea</taxon>
    </lineage>
</organism>
<proteinExistence type="predicted"/>
<evidence type="ECO:0000313" key="3">
    <source>
        <dbReference type="Proteomes" id="UP000295444"/>
    </source>
</evidence>
<feature type="transmembrane region" description="Helical" evidence="1">
    <location>
        <begin position="47"/>
        <end position="65"/>
    </location>
</feature>
<dbReference type="EMBL" id="SNXZ01000002">
    <property type="protein sequence ID" value="TDQ00699.1"/>
    <property type="molecule type" value="Genomic_DNA"/>
</dbReference>